<protein>
    <submittedName>
        <fullName evidence="5">Uncharacterized protein</fullName>
    </submittedName>
</protein>
<dbReference type="Pfam" id="PF00782">
    <property type="entry name" value="DSPc"/>
    <property type="match status" value="1"/>
</dbReference>
<dbReference type="InterPro" id="IPR036844">
    <property type="entry name" value="Hint_dom_sf"/>
</dbReference>
<reference evidence="5" key="1">
    <citation type="submission" date="2014-11" db="EMBL/GenBank/DDBJ databases">
        <authorList>
            <person name="Otto D Thomas"/>
            <person name="Naeem Raeece"/>
        </authorList>
    </citation>
    <scope>NUCLEOTIDE SEQUENCE</scope>
</reference>
<dbReference type="PROSITE" id="PS50054">
    <property type="entry name" value="TYR_PHOSPHATASE_DUAL"/>
    <property type="match status" value="1"/>
</dbReference>
<comment type="similarity">
    <text evidence="1">Belongs to the protein-tyrosine phosphatase family. Non-receptor class subfamily.</text>
</comment>
<dbReference type="InterPro" id="IPR001767">
    <property type="entry name" value="Hedgehog_Hint"/>
</dbReference>
<evidence type="ECO:0000256" key="2">
    <source>
        <dbReference type="SAM" id="MobiDB-lite"/>
    </source>
</evidence>
<dbReference type="SUPFAM" id="SSF51294">
    <property type="entry name" value="Hedgehog/intein (Hint) domain"/>
    <property type="match status" value="1"/>
</dbReference>
<gene>
    <name evidence="5" type="ORF">Cvel_2128</name>
</gene>
<evidence type="ECO:0000259" key="3">
    <source>
        <dbReference type="PROSITE" id="PS50054"/>
    </source>
</evidence>
<sequence>MPANWQPTNHPDLLPADTDWTYDKKRAAQEIIRNLWLGPWGAAKDEKFIRESAVTDVLIVREPDEAPFLKPKFAHLGIKYEVLEVRDNPYEKILAHFAELKAYIGNILHGGGRLLVHGNAGMSRSAAVVIAYVMEVFNLPCDQAHHYVLSRRHCISLNEGFKNQLREYEMLFKAMRVCQTFEAETDGSRQKRNLDASRASDMGLGGEGGAGGDIDMDPDADLPALPEEVFKGPRISLAPSNSGGPGAGASSADGLSYNQMMMHTRSGAGVSSQTARESMCAVGGQAHANLTTQRMNAKMSSTSYTVPFPRNQVRRPQQNVMSNTQQQQQQQQQQAASSSMSGSSSASSSSSSNGAPAPPGMLHAPVPPDSDLSMCVDSTQGGMAPMLHHPGGQQQQMPMQMGQQQQGGLYVPHGQETGLQGAPEGGGGMPGSHWGDQQQPIHMSEMNLNMPPEGMNVGGGMGFGQWGDAAGGNTVSTSSSSSSASQGTGGGTGHHINIGPLHRQQNQMEVQQTGGMGEGGAAGFYGGRFFSPAGDGTINDASLAAQICDSCDKIFEAYGNVTESWDEVRDAIKLGCHRAKANMGGFVEASTLDADCGFLLKTADKLNAVHDGNFDSTEGESAHTILCNEAKETYGSHQAPSTTNTPTPSVFIQVDNYGEDEEDSGAAQAQQRTRVKENFEVGDCVHTRNIGSSKEATAESIATDVPCSEVIAFGHQSADSMIKYIHIRTARGRSLKISEEHVIFLKDTEQNGEVKSVFTTSVKEGDSVIGADGEPDVVESITEVFAEGVFTPMTKNGMLIVDGVFVSSYAGLSSNHWLMHRITLPGHLLYKYMPAGLLSWLFKLLCSSKPYIDALYEPLTDAVLKAKECSSWDCISWGMQILVRPTVPSHLIAGEL</sequence>
<dbReference type="GO" id="GO:0016540">
    <property type="term" value="P:protein autoprocessing"/>
    <property type="evidence" value="ECO:0007669"/>
    <property type="project" value="InterPro"/>
</dbReference>
<dbReference type="GO" id="GO:0005654">
    <property type="term" value="C:nucleoplasm"/>
    <property type="evidence" value="ECO:0007669"/>
    <property type="project" value="TreeGrafter"/>
</dbReference>
<feature type="compositionally biased region" description="Low complexity" evidence="2">
    <location>
        <begin position="317"/>
        <end position="355"/>
    </location>
</feature>
<dbReference type="SMART" id="SM00195">
    <property type="entry name" value="DSPc"/>
    <property type="match status" value="1"/>
</dbReference>
<accession>A0A0G4IAX9</accession>
<feature type="compositionally biased region" description="Low complexity" evidence="2">
    <location>
        <begin position="236"/>
        <end position="254"/>
    </location>
</feature>
<feature type="compositionally biased region" description="Low complexity" evidence="2">
    <location>
        <begin position="467"/>
        <end position="486"/>
    </location>
</feature>
<dbReference type="SMART" id="SM00305">
    <property type="entry name" value="HintC"/>
    <property type="match status" value="1"/>
</dbReference>
<dbReference type="GO" id="GO:1990444">
    <property type="term" value="F:F-box domain binding"/>
    <property type="evidence" value="ECO:0007669"/>
    <property type="project" value="TreeGrafter"/>
</dbReference>
<dbReference type="GO" id="GO:0005737">
    <property type="term" value="C:cytoplasm"/>
    <property type="evidence" value="ECO:0007669"/>
    <property type="project" value="TreeGrafter"/>
</dbReference>
<dbReference type="InterPro" id="IPR029021">
    <property type="entry name" value="Prot-tyrosine_phosphatase-like"/>
</dbReference>
<feature type="compositionally biased region" description="Gly residues" evidence="2">
    <location>
        <begin position="203"/>
        <end position="212"/>
    </location>
</feature>
<dbReference type="AlphaFoldDB" id="A0A0G4IAX9"/>
<feature type="region of interest" description="Disordered" evidence="2">
    <location>
        <begin position="184"/>
        <end position="254"/>
    </location>
</feature>
<dbReference type="PROSITE" id="PS50056">
    <property type="entry name" value="TYR_PHOSPHATASE_2"/>
    <property type="match status" value="1"/>
</dbReference>
<feature type="domain" description="Tyrosine specific protein phosphatases" evidence="4">
    <location>
        <begin position="95"/>
        <end position="152"/>
    </location>
</feature>
<feature type="domain" description="Tyrosine-protein phosphatase" evidence="3">
    <location>
        <begin position="26"/>
        <end position="174"/>
    </location>
</feature>
<feature type="region of interest" description="Disordered" evidence="2">
    <location>
        <begin position="467"/>
        <end position="499"/>
    </location>
</feature>
<dbReference type="CDD" id="cd00081">
    <property type="entry name" value="Hint"/>
    <property type="match status" value="1"/>
</dbReference>
<dbReference type="PANTHER" id="PTHR46588:SF1">
    <property type="entry name" value="SERINE_THREONINE_TYROSINE-INTERACTING PROTEIN"/>
    <property type="match status" value="1"/>
</dbReference>
<dbReference type="GO" id="GO:0062026">
    <property type="term" value="P:negative regulation of SCF-dependent proteasomal ubiquitin-dependent catabolic process"/>
    <property type="evidence" value="ECO:0007669"/>
    <property type="project" value="TreeGrafter"/>
</dbReference>
<dbReference type="SUPFAM" id="SSF52799">
    <property type="entry name" value="(Phosphotyrosine protein) phosphatases II"/>
    <property type="match status" value="1"/>
</dbReference>
<dbReference type="Gene3D" id="2.170.16.10">
    <property type="entry name" value="Hedgehog/Intein (Hint) domain"/>
    <property type="match status" value="1"/>
</dbReference>
<dbReference type="InterPro" id="IPR000387">
    <property type="entry name" value="Tyr_Pase_dom"/>
</dbReference>
<dbReference type="PANTHER" id="PTHR46588">
    <property type="entry name" value="SERINE/THREONINE/TYROSINE-INTERACTING PROTEIN"/>
    <property type="match status" value="1"/>
</dbReference>
<feature type="region of interest" description="Disordered" evidence="2">
    <location>
        <begin position="297"/>
        <end position="395"/>
    </location>
</feature>
<dbReference type="InterPro" id="IPR020422">
    <property type="entry name" value="TYR_PHOSPHATASE_DUAL_dom"/>
</dbReference>
<dbReference type="VEuPathDB" id="CryptoDB:Cvel_2128"/>
<dbReference type="EMBL" id="CDMZ01005765">
    <property type="protein sequence ID" value="CEM54202.1"/>
    <property type="molecule type" value="Genomic_DNA"/>
</dbReference>
<dbReference type="InterPro" id="IPR003586">
    <property type="entry name" value="Hint_dom_C"/>
</dbReference>
<evidence type="ECO:0000313" key="5">
    <source>
        <dbReference type="EMBL" id="CEM54202.1"/>
    </source>
</evidence>
<proteinExistence type="inferred from homology"/>
<name>A0A0G4IAX9_9ALVE</name>
<feature type="compositionally biased region" description="Basic and acidic residues" evidence="2">
    <location>
        <begin position="186"/>
        <end position="195"/>
    </location>
</feature>
<dbReference type="InterPro" id="IPR000340">
    <property type="entry name" value="Dual-sp_phosphatase_cat-dom"/>
</dbReference>
<dbReference type="InterPro" id="IPR052449">
    <property type="entry name" value="STYX-Interacting_Phosphatase"/>
</dbReference>
<dbReference type="Gene3D" id="3.90.190.10">
    <property type="entry name" value="Protein tyrosine phosphatase superfamily"/>
    <property type="match status" value="1"/>
</dbReference>
<organism evidence="5">
    <name type="scientific">Chromera velia CCMP2878</name>
    <dbReference type="NCBI Taxonomy" id="1169474"/>
    <lineage>
        <taxon>Eukaryota</taxon>
        <taxon>Sar</taxon>
        <taxon>Alveolata</taxon>
        <taxon>Colpodellida</taxon>
        <taxon>Chromeraceae</taxon>
        <taxon>Chromera</taxon>
    </lineage>
</organism>
<dbReference type="Pfam" id="PF01079">
    <property type="entry name" value="Hint"/>
    <property type="match status" value="1"/>
</dbReference>
<dbReference type="GO" id="GO:0070372">
    <property type="term" value="P:regulation of ERK1 and ERK2 cascade"/>
    <property type="evidence" value="ECO:0007669"/>
    <property type="project" value="TreeGrafter"/>
</dbReference>
<evidence type="ECO:0000256" key="1">
    <source>
        <dbReference type="ARBA" id="ARBA00009649"/>
    </source>
</evidence>
<evidence type="ECO:0000259" key="4">
    <source>
        <dbReference type="PROSITE" id="PS50056"/>
    </source>
</evidence>